<dbReference type="GO" id="GO:0045892">
    <property type="term" value="P:negative regulation of DNA-templated transcription"/>
    <property type="evidence" value="ECO:0007669"/>
    <property type="project" value="InterPro"/>
</dbReference>
<dbReference type="Pfam" id="PF02629">
    <property type="entry name" value="CoA_binding"/>
    <property type="match status" value="1"/>
</dbReference>
<dbReference type="InterPro" id="IPR022876">
    <property type="entry name" value="Tscrpt_rep_Rex"/>
</dbReference>
<gene>
    <name evidence="6" type="primary">rex</name>
    <name evidence="8" type="ORF">SMC2_08100</name>
    <name evidence="9" type="ORF">SMC3_04975</name>
</gene>
<dbReference type="Proteomes" id="UP000265724">
    <property type="component" value="Unassembled WGS sequence"/>
</dbReference>
<keyword evidence="5 6" id="KW-0804">Transcription</keyword>
<dbReference type="HAMAP" id="MF_01131">
    <property type="entry name" value="Rex"/>
    <property type="match status" value="1"/>
</dbReference>
<dbReference type="InterPro" id="IPR036291">
    <property type="entry name" value="NAD(P)-bd_dom_sf"/>
</dbReference>
<dbReference type="InterPro" id="IPR036390">
    <property type="entry name" value="WH_DNA-bd_sf"/>
</dbReference>
<sequence>MKVLAVTKHGLEDVSKATISRMATYLRCLTYLEQQGASTLSSRELASLTGVSAEQVRQDLSVFGRFGKRGTGYDVVRLKTEVEAIFGRGVERWKCCIVGVGSLGTALIASRMVRKWGFRYVAAFDTDPRKIGTHVERIPVYSVDELKTIVRREHIAIGVIAVPASSVRTVARILCEAGIRGILNFAPQSIKAPEKVPVLSVDLSQEFLKLSFYIQSAEQRAREEQTQIDAASHSE</sequence>
<evidence type="ECO:0000259" key="7">
    <source>
        <dbReference type="SMART" id="SM00881"/>
    </source>
</evidence>
<comment type="similarity">
    <text evidence="6">Belongs to the transcriptional regulatory Rex family.</text>
</comment>
<keyword evidence="6" id="KW-0520">NAD</keyword>
<evidence type="ECO:0000313" key="9">
    <source>
        <dbReference type="EMBL" id="RIE13163.1"/>
    </source>
</evidence>
<dbReference type="PANTHER" id="PTHR35786:SF1">
    <property type="entry name" value="REDOX-SENSING TRANSCRIPTIONAL REPRESSOR REX 1"/>
    <property type="match status" value="1"/>
</dbReference>
<comment type="function">
    <text evidence="6">Modulates transcription in response to changes in cellular NADH/NAD(+) redox state.</text>
</comment>
<name>A0A398DF99_9BACT</name>
<evidence type="ECO:0000256" key="4">
    <source>
        <dbReference type="ARBA" id="ARBA00023125"/>
    </source>
</evidence>
<feature type="domain" description="CoA-binding" evidence="7">
    <location>
        <begin position="89"/>
        <end position="189"/>
    </location>
</feature>
<dbReference type="Pfam" id="PF06971">
    <property type="entry name" value="Put_DNA-bind_N"/>
    <property type="match status" value="1"/>
</dbReference>
<accession>A0A398DF99</accession>
<evidence type="ECO:0000256" key="2">
    <source>
        <dbReference type="ARBA" id="ARBA00022491"/>
    </source>
</evidence>
<comment type="caution">
    <text evidence="9">The sequence shown here is derived from an EMBL/GenBank/DDBJ whole genome shotgun (WGS) entry which is preliminary data.</text>
</comment>
<dbReference type="InterPro" id="IPR009718">
    <property type="entry name" value="Rex_DNA-bd_C_dom"/>
</dbReference>
<dbReference type="GO" id="GO:0051775">
    <property type="term" value="P:response to redox state"/>
    <property type="evidence" value="ECO:0007669"/>
    <property type="project" value="InterPro"/>
</dbReference>
<dbReference type="SUPFAM" id="SSF51735">
    <property type="entry name" value="NAD(P)-binding Rossmann-fold domains"/>
    <property type="match status" value="1"/>
</dbReference>
<keyword evidence="10" id="KW-1185">Reference proteome</keyword>
<reference evidence="10 11" key="1">
    <citation type="submission" date="2018-09" db="EMBL/GenBank/DDBJ databases">
        <title>Discovery and Ecogenomic Context for Candidatus Cryosericales, a Global Caldiserica Order Active in Thawing Permafrost.</title>
        <authorList>
            <person name="Martinez M.A."/>
            <person name="Woodcroft B.J."/>
            <person name="Ignacio Espinoza J.C."/>
            <person name="Zayed A."/>
            <person name="Singleton C.M."/>
            <person name="Boyd J."/>
            <person name="Li Y.-F."/>
            <person name="Purvine S."/>
            <person name="Maughan H."/>
            <person name="Hodgkins S.B."/>
            <person name="Anderson D."/>
            <person name="Sederholm M."/>
            <person name="Temperton B."/>
            <person name="Saleska S.R."/>
            <person name="Tyson G.W."/>
            <person name="Rich V.I."/>
        </authorList>
    </citation>
    <scope>NUCLEOTIDE SEQUENCE [LARGE SCALE GENOMIC DNA]</scope>
    <source>
        <strain evidence="8 10">SMC2</strain>
        <strain evidence="9 11">SMC3</strain>
    </source>
</reference>
<evidence type="ECO:0000313" key="10">
    <source>
        <dbReference type="Proteomes" id="UP000265724"/>
    </source>
</evidence>
<dbReference type="GO" id="GO:0003677">
    <property type="term" value="F:DNA binding"/>
    <property type="evidence" value="ECO:0007669"/>
    <property type="project" value="UniProtKB-UniRule"/>
</dbReference>
<evidence type="ECO:0000256" key="1">
    <source>
        <dbReference type="ARBA" id="ARBA00022490"/>
    </source>
</evidence>
<dbReference type="GO" id="GO:0003700">
    <property type="term" value="F:DNA-binding transcription factor activity"/>
    <property type="evidence" value="ECO:0007669"/>
    <property type="project" value="UniProtKB-UniRule"/>
</dbReference>
<organism evidence="9 11">
    <name type="scientific">Candidatus Cryosericum hinesii</name>
    <dbReference type="NCBI Taxonomy" id="2290915"/>
    <lineage>
        <taxon>Bacteria</taxon>
        <taxon>Pseudomonadati</taxon>
        <taxon>Caldisericota/Cryosericota group</taxon>
        <taxon>Candidatus Cryosericota</taxon>
        <taxon>Candidatus Cryosericia</taxon>
        <taxon>Candidatus Cryosericales</taxon>
        <taxon>Candidatus Cryosericaceae</taxon>
        <taxon>Candidatus Cryosericum</taxon>
    </lineage>
</organism>
<evidence type="ECO:0000256" key="5">
    <source>
        <dbReference type="ARBA" id="ARBA00023163"/>
    </source>
</evidence>
<comment type="subcellular location">
    <subcellularLocation>
        <location evidence="6">Cytoplasm</location>
    </subcellularLocation>
</comment>
<keyword evidence="1 6" id="KW-0963">Cytoplasm</keyword>
<dbReference type="GO" id="GO:0005737">
    <property type="term" value="C:cytoplasm"/>
    <property type="evidence" value="ECO:0007669"/>
    <property type="project" value="UniProtKB-SubCell"/>
</dbReference>
<evidence type="ECO:0000256" key="6">
    <source>
        <dbReference type="HAMAP-Rule" id="MF_01131"/>
    </source>
</evidence>
<dbReference type="Gene3D" id="3.40.50.720">
    <property type="entry name" value="NAD(P)-binding Rossmann-like Domain"/>
    <property type="match status" value="1"/>
</dbReference>
<proteinExistence type="inferred from homology"/>
<protein>
    <recommendedName>
        <fullName evidence="6">Redox-sensing transcriptional repressor Rex</fullName>
    </recommendedName>
</protein>
<dbReference type="InterPro" id="IPR003781">
    <property type="entry name" value="CoA-bd"/>
</dbReference>
<dbReference type="Gene3D" id="1.10.10.10">
    <property type="entry name" value="Winged helix-like DNA-binding domain superfamily/Winged helix DNA-binding domain"/>
    <property type="match status" value="1"/>
</dbReference>
<evidence type="ECO:0000313" key="11">
    <source>
        <dbReference type="Proteomes" id="UP000266042"/>
    </source>
</evidence>
<dbReference type="SMART" id="SM00881">
    <property type="entry name" value="CoA_binding"/>
    <property type="match status" value="1"/>
</dbReference>
<dbReference type="AlphaFoldDB" id="A0A398DF99"/>
<dbReference type="EMBL" id="QXIX01000057">
    <property type="protein sequence ID" value="RIE11929.1"/>
    <property type="molecule type" value="Genomic_DNA"/>
</dbReference>
<dbReference type="EMBL" id="QXIW01000026">
    <property type="protein sequence ID" value="RIE13163.1"/>
    <property type="molecule type" value="Genomic_DNA"/>
</dbReference>
<feature type="binding site" evidence="6">
    <location>
        <begin position="99"/>
        <end position="104"/>
    </location>
    <ligand>
        <name>NAD(+)</name>
        <dbReference type="ChEBI" id="CHEBI:57540"/>
    </ligand>
</feature>
<dbReference type="PANTHER" id="PTHR35786">
    <property type="entry name" value="REDOX-SENSING TRANSCRIPTIONAL REPRESSOR REX"/>
    <property type="match status" value="1"/>
</dbReference>
<dbReference type="SUPFAM" id="SSF46785">
    <property type="entry name" value="Winged helix' DNA-binding domain"/>
    <property type="match status" value="1"/>
</dbReference>
<keyword evidence="3 6" id="KW-0805">Transcription regulation</keyword>
<dbReference type="NCBIfam" id="NF003995">
    <property type="entry name" value="PRK05472.2-4"/>
    <property type="match status" value="1"/>
</dbReference>
<comment type="subunit">
    <text evidence="6">Homodimer.</text>
</comment>
<evidence type="ECO:0000313" key="8">
    <source>
        <dbReference type="EMBL" id="RIE11929.1"/>
    </source>
</evidence>
<dbReference type="Proteomes" id="UP000266042">
    <property type="component" value="Unassembled WGS sequence"/>
</dbReference>
<keyword evidence="2 6" id="KW-0678">Repressor</keyword>
<keyword evidence="4 6" id="KW-0238">DNA-binding</keyword>
<feature type="DNA-binding region" description="H-T-H motif" evidence="6">
    <location>
        <begin position="24"/>
        <end position="63"/>
    </location>
</feature>
<dbReference type="NCBIfam" id="NF003994">
    <property type="entry name" value="PRK05472.2-3"/>
    <property type="match status" value="1"/>
</dbReference>
<dbReference type="InterPro" id="IPR036388">
    <property type="entry name" value="WH-like_DNA-bd_sf"/>
</dbReference>
<evidence type="ECO:0000256" key="3">
    <source>
        <dbReference type="ARBA" id="ARBA00023015"/>
    </source>
</evidence>
<dbReference type="NCBIfam" id="NF003996">
    <property type="entry name" value="PRK05472.2-5"/>
    <property type="match status" value="1"/>
</dbReference>